<evidence type="ECO:0008006" key="9">
    <source>
        <dbReference type="Google" id="ProtNLM"/>
    </source>
</evidence>
<dbReference type="InterPro" id="IPR000873">
    <property type="entry name" value="AMP-dep_synth/lig_dom"/>
</dbReference>
<protein>
    <recommendedName>
        <fullName evidence="9">AMP-dependent synthetase/ligase domain-containing protein</fullName>
    </recommendedName>
</protein>
<dbReference type="InterPro" id="IPR023213">
    <property type="entry name" value="CAT-like_dom_sf"/>
</dbReference>
<keyword evidence="8" id="KW-1185">Reference proteome</keyword>
<dbReference type="Pfam" id="PF00501">
    <property type="entry name" value="AMP-binding"/>
    <property type="match status" value="1"/>
</dbReference>
<dbReference type="Gene3D" id="3.30.559.10">
    <property type="entry name" value="Chloramphenicol acetyltransferase-like domain"/>
    <property type="match status" value="1"/>
</dbReference>
<keyword evidence="3" id="KW-0436">Ligase</keyword>
<dbReference type="Gene3D" id="3.40.50.12780">
    <property type="entry name" value="N-terminal domain of ligase-like"/>
    <property type="match status" value="1"/>
</dbReference>
<dbReference type="EMBL" id="CABFNS010000744">
    <property type="protein sequence ID" value="VUC26261.1"/>
    <property type="molecule type" value="Genomic_DNA"/>
</dbReference>
<comment type="similarity">
    <text evidence="4">Belongs to the NRP synthetase family.</text>
</comment>
<dbReference type="InterPro" id="IPR042099">
    <property type="entry name" value="ANL_N_sf"/>
</dbReference>
<evidence type="ECO:0000256" key="2">
    <source>
        <dbReference type="ARBA" id="ARBA00022553"/>
    </source>
</evidence>
<evidence type="ECO:0000313" key="8">
    <source>
        <dbReference type="Proteomes" id="UP000766486"/>
    </source>
</evidence>
<feature type="domain" description="Condensation" evidence="6">
    <location>
        <begin position="5"/>
        <end position="384"/>
    </location>
</feature>
<dbReference type="InterPro" id="IPR001242">
    <property type="entry name" value="Condensation_dom"/>
</dbReference>
<accession>A0ABY6U5F8</accession>
<keyword evidence="2" id="KW-0597">Phosphoprotein</keyword>
<evidence type="ECO:0000256" key="1">
    <source>
        <dbReference type="ARBA" id="ARBA00022450"/>
    </source>
</evidence>
<evidence type="ECO:0000256" key="4">
    <source>
        <dbReference type="ARBA" id="ARBA00029454"/>
    </source>
</evidence>
<sequence>MTAKLSSSYVARKIFRLNPSTEISKFQDAWKQVVEHHDILRTRVISLTGIGLVQVVCAHAPEDRISDDLSSYLAEDQEYHMGLASALSYAAFIDDKESKNRYFVWTIHHALFDGLSLPLLLDAIVKGYNREEAPITVPFQSFIKLNATLDVDDATDYWRSQFEGCEAQMFPSLPTPTHQPRANETIVHAATTISWPKTNITPSNIIRSAWAIVQGRHSNSDDVVFGAVVSGRQAPMPGISSVMGPTIATVPIRIRVNKSIRVNEFLQQVQSQSVDMLAYEQFGLSRIKGLGKVESEASSFQTLLIVQPGEDTQATDDKCRLLTEIDADPATTVHQFNTDALTIICSLYDHGFDLVLSFDSDMLPIETAGQIATQMEAVVQHLCDISLHKRYISEVQTTSMEELSAIWSWNASVPEPKEACIHELFSTIAKQRPHMPAINAWDGNLTYGELDELSTTLAGHLIARGAGPGTIIPLFFHKSKWIVVSILGVMKAGSASVALDMSHPESRLRTVVQQTCSNSKQQIILCSKPEMVETKLQFLLRKS</sequence>
<keyword evidence="1" id="KW-0596">Phosphopantetheine</keyword>
<organism evidence="7 8">
    <name type="scientific">Bionectria ochroleuca</name>
    <name type="common">Gliocladium roseum</name>
    <dbReference type="NCBI Taxonomy" id="29856"/>
    <lineage>
        <taxon>Eukaryota</taxon>
        <taxon>Fungi</taxon>
        <taxon>Dikarya</taxon>
        <taxon>Ascomycota</taxon>
        <taxon>Pezizomycotina</taxon>
        <taxon>Sordariomycetes</taxon>
        <taxon>Hypocreomycetidae</taxon>
        <taxon>Hypocreales</taxon>
        <taxon>Bionectriaceae</taxon>
        <taxon>Clonostachys</taxon>
    </lineage>
</organism>
<dbReference type="SUPFAM" id="SSF56801">
    <property type="entry name" value="Acetyl-CoA synthetase-like"/>
    <property type="match status" value="1"/>
</dbReference>
<comment type="caution">
    <text evidence="7">The sequence shown here is derived from an EMBL/GenBank/DDBJ whole genome shotgun (WGS) entry which is preliminary data.</text>
</comment>
<dbReference type="Proteomes" id="UP000766486">
    <property type="component" value="Unassembled WGS sequence"/>
</dbReference>
<gene>
    <name evidence="7" type="ORF">CLO192961_LOCUS184492</name>
</gene>
<evidence type="ECO:0000313" key="7">
    <source>
        <dbReference type="EMBL" id="VUC26261.1"/>
    </source>
</evidence>
<name>A0ABY6U5F8_BIOOC</name>
<dbReference type="Gene3D" id="3.30.559.30">
    <property type="entry name" value="Nonribosomal peptide synthetase, condensation domain"/>
    <property type="match status" value="1"/>
</dbReference>
<dbReference type="CDD" id="cd19545">
    <property type="entry name" value="FUM14_C_NRPS-like"/>
    <property type="match status" value="1"/>
</dbReference>
<dbReference type="Pfam" id="PF00668">
    <property type="entry name" value="Condensation"/>
    <property type="match status" value="1"/>
</dbReference>
<reference evidence="7 8" key="1">
    <citation type="submission" date="2019-06" db="EMBL/GenBank/DDBJ databases">
        <authorList>
            <person name="Broberg M."/>
        </authorList>
    </citation>
    <scope>NUCLEOTIDE SEQUENCE [LARGE SCALE GENOMIC DNA]</scope>
</reference>
<evidence type="ECO:0000256" key="3">
    <source>
        <dbReference type="ARBA" id="ARBA00022598"/>
    </source>
</evidence>
<evidence type="ECO:0000259" key="5">
    <source>
        <dbReference type="Pfam" id="PF00501"/>
    </source>
</evidence>
<evidence type="ECO:0000259" key="6">
    <source>
        <dbReference type="Pfam" id="PF00668"/>
    </source>
</evidence>
<proteinExistence type="inferred from homology"/>
<feature type="domain" description="AMP-dependent synthetase/ligase" evidence="5">
    <location>
        <begin position="427"/>
        <end position="515"/>
    </location>
</feature>
<dbReference type="SUPFAM" id="SSF52777">
    <property type="entry name" value="CoA-dependent acyltransferases"/>
    <property type="match status" value="2"/>
</dbReference>
<dbReference type="PANTHER" id="PTHR45527:SF3">
    <property type="entry name" value="SIDEROPHORE SYNTHETASE (EUROFUNG)"/>
    <property type="match status" value="1"/>
</dbReference>
<dbReference type="PANTHER" id="PTHR45527">
    <property type="entry name" value="NONRIBOSOMAL PEPTIDE SYNTHETASE"/>
    <property type="match status" value="1"/>
</dbReference>